<dbReference type="PANTHER" id="PTHR42981:SF2">
    <property type="entry name" value="PYRUVATE DEHYDROGENASE [UBIQUINONE]"/>
    <property type="match status" value="1"/>
</dbReference>
<keyword evidence="2 3" id="KW-0786">Thiamine pyrophosphate</keyword>
<dbReference type="GO" id="GO:0000287">
    <property type="term" value="F:magnesium ion binding"/>
    <property type="evidence" value="ECO:0007669"/>
    <property type="project" value="InterPro"/>
</dbReference>
<evidence type="ECO:0000259" key="5">
    <source>
        <dbReference type="Pfam" id="PF02775"/>
    </source>
</evidence>
<dbReference type="InterPro" id="IPR029061">
    <property type="entry name" value="THDP-binding"/>
</dbReference>
<sequence length="573" mass="59391">MVNMSEVVAARLRHMGVDRVYGTPGLAVDPLVDALRGAPGGPAFVQARGEESAALMACADAKLTGGLGCCVAPPGAGALRLLGGLYDAAADRAPVLALVGADPAPRGTGNRTVRHLAEVSVYCEEVSGPELAGDALRRAARAAVTDRGVASLVVPRRVLEADLPGAPPGEDGALIPARPARRPAADDVRRAAEALCGAARPVIVLGNAGRAAAGAATGVARLLGAGIVTTALARDALPDGLPYLAGVAGPLGSEAAATLLRECDTLLLLGAEDVDPAVLPAPRAGRIVTVDREPGDCPLAAGVAAVRLTGDVTACLRAVLPLLHRAGQRAWRNRVERLVRDWRADGEARSSRYFGTSVNPRSVVAELSERLPDRSVVVTDSGTALDWWTRHLRLRNGMRSLLSGQLGTPGAAVPYAVAARFAAPDRPVIALVGDGAFQSGGLNELITVRRHLDRLAQLPPLVFCVLNNGDLNRLTWQRRAAARDPLVPPSAEVPALPYAELARLAGLPAVRCDRPRFVASVWAGVLAGRGPVVLEFVVDGEMPPDWAEAGTAARGTGRNASRNPLAKLLRVPG</sequence>
<name>A0A919KDZ6_9ACTN</name>
<dbReference type="InterPro" id="IPR012001">
    <property type="entry name" value="Thiamin_PyroP_enz_TPP-bd_dom"/>
</dbReference>
<comment type="caution">
    <text evidence="7">The sequence shown here is derived from an EMBL/GenBank/DDBJ whole genome shotgun (WGS) entry which is preliminary data.</text>
</comment>
<dbReference type="InterPro" id="IPR000399">
    <property type="entry name" value="TPP-bd_CS"/>
</dbReference>
<reference evidence="8" key="1">
    <citation type="journal article" date="2019" name="Int. J. Syst. Evol. Microbiol.">
        <title>The Global Catalogue of Microorganisms (GCM) 10K type strain sequencing project: providing services to taxonomists for standard genome sequencing and annotation.</title>
        <authorList>
            <consortium name="The Broad Institute Genomics Platform"/>
            <consortium name="The Broad Institute Genome Sequencing Center for Infectious Disease"/>
            <person name="Wu L."/>
            <person name="Ma J."/>
        </authorList>
    </citation>
    <scope>NUCLEOTIDE SEQUENCE [LARGE SCALE GENOMIC DNA]</scope>
    <source>
        <strain evidence="8">JCM 4253</strain>
    </source>
</reference>
<dbReference type="Proteomes" id="UP000619355">
    <property type="component" value="Unassembled WGS sequence"/>
</dbReference>
<dbReference type="PROSITE" id="PS00187">
    <property type="entry name" value="TPP_ENZYMES"/>
    <property type="match status" value="1"/>
</dbReference>
<dbReference type="EMBL" id="BNBF01000017">
    <property type="protein sequence ID" value="GHG61680.1"/>
    <property type="molecule type" value="Genomic_DNA"/>
</dbReference>
<evidence type="ECO:0000259" key="4">
    <source>
        <dbReference type="Pfam" id="PF00205"/>
    </source>
</evidence>
<evidence type="ECO:0000256" key="2">
    <source>
        <dbReference type="ARBA" id="ARBA00023052"/>
    </source>
</evidence>
<dbReference type="InterPro" id="IPR012000">
    <property type="entry name" value="Thiamin_PyroP_enz_cen_dom"/>
</dbReference>
<evidence type="ECO:0000256" key="1">
    <source>
        <dbReference type="ARBA" id="ARBA00007812"/>
    </source>
</evidence>
<dbReference type="GO" id="GO:0030976">
    <property type="term" value="F:thiamine pyrophosphate binding"/>
    <property type="evidence" value="ECO:0007669"/>
    <property type="project" value="InterPro"/>
</dbReference>
<organism evidence="7 8">
    <name type="scientific">Streptomyces capoamus</name>
    <dbReference type="NCBI Taxonomy" id="68183"/>
    <lineage>
        <taxon>Bacteria</taxon>
        <taxon>Bacillati</taxon>
        <taxon>Actinomycetota</taxon>
        <taxon>Actinomycetes</taxon>
        <taxon>Kitasatosporales</taxon>
        <taxon>Streptomycetaceae</taxon>
        <taxon>Streptomyces</taxon>
    </lineage>
</organism>
<dbReference type="Pfam" id="PF00205">
    <property type="entry name" value="TPP_enzyme_M"/>
    <property type="match status" value="1"/>
</dbReference>
<dbReference type="AlphaFoldDB" id="A0A919KDZ6"/>
<proteinExistence type="inferred from homology"/>
<feature type="domain" description="Thiamine pyrophosphate enzyme TPP-binding" evidence="5">
    <location>
        <begin position="380"/>
        <end position="536"/>
    </location>
</feature>
<feature type="domain" description="Thiamine pyrophosphate enzyme central" evidence="4">
    <location>
        <begin position="188"/>
        <end position="318"/>
    </location>
</feature>
<dbReference type="PANTHER" id="PTHR42981">
    <property type="entry name" value="PYRUVATE DEHYDROGENASE [UBIQUINONE]"/>
    <property type="match status" value="1"/>
</dbReference>
<evidence type="ECO:0000313" key="8">
    <source>
        <dbReference type="Proteomes" id="UP000619355"/>
    </source>
</evidence>
<dbReference type="Gene3D" id="3.40.50.970">
    <property type="match status" value="2"/>
</dbReference>
<dbReference type="SUPFAM" id="SSF52518">
    <property type="entry name" value="Thiamin diphosphate-binding fold (THDP-binding)"/>
    <property type="match status" value="2"/>
</dbReference>
<dbReference type="SUPFAM" id="SSF52467">
    <property type="entry name" value="DHS-like NAD/FAD-binding domain"/>
    <property type="match status" value="1"/>
</dbReference>
<feature type="domain" description="Thiamine pyrophosphate enzyme N-terminal TPP-binding" evidence="6">
    <location>
        <begin position="3"/>
        <end position="105"/>
    </location>
</feature>
<protein>
    <submittedName>
        <fullName evidence="7">Thiamine pyrophosphate-requiring protein</fullName>
    </submittedName>
</protein>
<evidence type="ECO:0000259" key="6">
    <source>
        <dbReference type="Pfam" id="PF02776"/>
    </source>
</evidence>
<keyword evidence="8" id="KW-1185">Reference proteome</keyword>
<dbReference type="InterPro" id="IPR047211">
    <property type="entry name" value="POXB-like"/>
</dbReference>
<dbReference type="Gene3D" id="3.40.50.1220">
    <property type="entry name" value="TPP-binding domain"/>
    <property type="match status" value="1"/>
</dbReference>
<dbReference type="InterPro" id="IPR011766">
    <property type="entry name" value="TPP_enzyme_TPP-bd"/>
</dbReference>
<dbReference type="GO" id="GO:0003824">
    <property type="term" value="F:catalytic activity"/>
    <property type="evidence" value="ECO:0007669"/>
    <property type="project" value="InterPro"/>
</dbReference>
<evidence type="ECO:0000313" key="7">
    <source>
        <dbReference type="EMBL" id="GHG61680.1"/>
    </source>
</evidence>
<dbReference type="Pfam" id="PF02775">
    <property type="entry name" value="TPP_enzyme_C"/>
    <property type="match status" value="1"/>
</dbReference>
<dbReference type="Pfam" id="PF02776">
    <property type="entry name" value="TPP_enzyme_N"/>
    <property type="match status" value="1"/>
</dbReference>
<accession>A0A919KDZ6</accession>
<evidence type="ECO:0000256" key="3">
    <source>
        <dbReference type="RuleBase" id="RU362132"/>
    </source>
</evidence>
<gene>
    <name evidence="7" type="ORF">GCM10018980_51000</name>
</gene>
<comment type="similarity">
    <text evidence="1 3">Belongs to the TPP enzyme family.</text>
</comment>
<dbReference type="InterPro" id="IPR029035">
    <property type="entry name" value="DHS-like_NAD/FAD-binding_dom"/>
</dbReference>